<evidence type="ECO:0000256" key="3">
    <source>
        <dbReference type="ARBA" id="ARBA00023015"/>
    </source>
</evidence>
<evidence type="ECO:0000256" key="2">
    <source>
        <dbReference type="ARBA" id="ARBA00022840"/>
    </source>
</evidence>
<dbReference type="Proteomes" id="UP000178606">
    <property type="component" value="Unassembled WGS sequence"/>
</dbReference>
<keyword evidence="1" id="KW-0547">Nucleotide-binding</keyword>
<evidence type="ECO:0000256" key="4">
    <source>
        <dbReference type="ARBA" id="ARBA00023125"/>
    </source>
</evidence>
<dbReference type="Gene3D" id="1.10.8.60">
    <property type="match status" value="1"/>
</dbReference>
<evidence type="ECO:0000313" key="11">
    <source>
        <dbReference type="Proteomes" id="UP000178606"/>
    </source>
</evidence>
<dbReference type="InterPro" id="IPR003593">
    <property type="entry name" value="AAA+_ATPase"/>
</dbReference>
<dbReference type="InterPro" id="IPR002078">
    <property type="entry name" value="Sigma_54_int"/>
</dbReference>
<keyword evidence="3" id="KW-0805">Transcription regulation</keyword>
<dbReference type="Pfam" id="PF02954">
    <property type="entry name" value="HTH_8"/>
    <property type="match status" value="1"/>
</dbReference>
<comment type="caution">
    <text evidence="10">The sequence shown here is derived from an EMBL/GenBank/DDBJ whole genome shotgun (WGS) entry which is preliminary data.</text>
</comment>
<dbReference type="CDD" id="cd00009">
    <property type="entry name" value="AAA"/>
    <property type="match status" value="1"/>
</dbReference>
<evidence type="ECO:0000256" key="7">
    <source>
        <dbReference type="PROSITE-ProRule" id="PRU00169"/>
    </source>
</evidence>
<gene>
    <name evidence="10" type="ORF">A3F84_03045</name>
</gene>
<dbReference type="EMBL" id="MFKF01000388">
    <property type="protein sequence ID" value="OGG45084.1"/>
    <property type="molecule type" value="Genomic_DNA"/>
</dbReference>
<protein>
    <submittedName>
        <fullName evidence="10">Fis family transcriptional regulator</fullName>
    </submittedName>
</protein>
<dbReference type="InterPro" id="IPR025662">
    <property type="entry name" value="Sigma_54_int_dom_ATP-bd_1"/>
</dbReference>
<dbReference type="InterPro" id="IPR058031">
    <property type="entry name" value="AAA_lid_NorR"/>
</dbReference>
<dbReference type="Pfam" id="PF25601">
    <property type="entry name" value="AAA_lid_14"/>
    <property type="match status" value="1"/>
</dbReference>
<dbReference type="FunFam" id="3.40.50.300:FF:000006">
    <property type="entry name" value="DNA-binding transcriptional regulator NtrC"/>
    <property type="match status" value="1"/>
</dbReference>
<keyword evidence="6" id="KW-0804">Transcription</keyword>
<keyword evidence="5" id="KW-0010">Activator</keyword>
<dbReference type="PANTHER" id="PTHR32071">
    <property type="entry name" value="TRANSCRIPTIONAL REGULATORY PROTEIN"/>
    <property type="match status" value="1"/>
</dbReference>
<organism evidence="10 11">
    <name type="scientific">Handelsmanbacteria sp. (strain RIFCSPLOWO2_12_FULL_64_10)</name>
    <dbReference type="NCBI Taxonomy" id="1817868"/>
    <lineage>
        <taxon>Bacteria</taxon>
        <taxon>Candidatus Handelsmaniibacteriota</taxon>
    </lineage>
</organism>
<reference evidence="10 11" key="1">
    <citation type="journal article" date="2016" name="Nat. Commun.">
        <title>Thousands of microbial genomes shed light on interconnected biogeochemical processes in an aquifer system.</title>
        <authorList>
            <person name="Anantharaman K."/>
            <person name="Brown C.T."/>
            <person name="Hug L.A."/>
            <person name="Sharon I."/>
            <person name="Castelle C.J."/>
            <person name="Probst A.J."/>
            <person name="Thomas B.C."/>
            <person name="Singh A."/>
            <person name="Wilkins M.J."/>
            <person name="Karaoz U."/>
            <person name="Brodie E.L."/>
            <person name="Williams K.H."/>
            <person name="Hubbard S.S."/>
            <person name="Banfield J.F."/>
        </authorList>
    </citation>
    <scope>NUCLEOTIDE SEQUENCE [LARGE SCALE GENOMIC DNA]</scope>
    <source>
        <strain evidence="11">RIFCSPLOWO2_12_FULL_64_10</strain>
    </source>
</reference>
<dbReference type="GO" id="GO:0043565">
    <property type="term" value="F:sequence-specific DNA binding"/>
    <property type="evidence" value="ECO:0007669"/>
    <property type="project" value="InterPro"/>
</dbReference>
<feature type="modified residue" description="4-aspartylphosphate" evidence="7">
    <location>
        <position position="52"/>
    </location>
</feature>
<feature type="domain" description="Sigma-54 factor interaction" evidence="8">
    <location>
        <begin position="149"/>
        <end position="378"/>
    </location>
</feature>
<dbReference type="SUPFAM" id="SSF46689">
    <property type="entry name" value="Homeodomain-like"/>
    <property type="match status" value="1"/>
</dbReference>
<sequence>MSRILIVEDNETMRTGVALVVERMGHEAVAVASGPEGLARLREGAFDLVITDYRMEGMDGLAVLEAVKRERPETDVVLITAHGTVEIAVEAMKKGAVDFIAKPFPPDELRLRVEKALAFREARQARERLDEENRYLREEIGGRYNFGEMVGRSAQMQEVFARVQKVAASDSSVLIYGESGTGKELVARAIHQQSTRRDGPFVKVNCGALPRELVESELFGHEKGAFTGAVRQKKGKFELAGGGTIFLDEVGDIPLEVQVNLLRVLQEKEFDRVGGEKTLTAEVRVVAATNRPLKEMVAQGTFREDLFYRLEVIPIRLPPLRDRKEDIPLLVEHFLHKKCSEMSRPDKRITPEAMAALTGYGWPGNVRELENVIERTIVLSDGEEIGPGDLPLAAEAEREGVERPALPEGEIPLNRMLDDLERQLIERAMERAGGVKARAAQMLGIKTSALYYKLEKYGLG</sequence>
<accession>A0A1F6C7F9</accession>
<dbReference type="SMART" id="SM00448">
    <property type="entry name" value="REC"/>
    <property type="match status" value="1"/>
</dbReference>
<name>A0A1F6C7F9_HANXR</name>
<dbReference type="Gene3D" id="3.40.50.2300">
    <property type="match status" value="1"/>
</dbReference>
<feature type="domain" description="Response regulatory" evidence="9">
    <location>
        <begin position="3"/>
        <end position="117"/>
    </location>
</feature>
<dbReference type="PROSITE" id="PS00675">
    <property type="entry name" value="SIGMA54_INTERACT_1"/>
    <property type="match status" value="1"/>
</dbReference>
<dbReference type="Pfam" id="PF00072">
    <property type="entry name" value="Response_reg"/>
    <property type="match status" value="1"/>
</dbReference>
<keyword evidence="7" id="KW-0597">Phosphoprotein</keyword>
<dbReference type="GO" id="GO:0006355">
    <property type="term" value="P:regulation of DNA-templated transcription"/>
    <property type="evidence" value="ECO:0007669"/>
    <property type="project" value="InterPro"/>
</dbReference>
<dbReference type="Pfam" id="PF00158">
    <property type="entry name" value="Sigma54_activat"/>
    <property type="match status" value="1"/>
</dbReference>
<keyword evidence="2" id="KW-0067">ATP-binding</keyword>
<dbReference type="PRINTS" id="PR01590">
    <property type="entry name" value="HTHFIS"/>
</dbReference>
<dbReference type="Gene3D" id="3.40.50.300">
    <property type="entry name" value="P-loop containing nucleotide triphosphate hydrolases"/>
    <property type="match status" value="1"/>
</dbReference>
<proteinExistence type="predicted"/>
<dbReference type="InterPro" id="IPR001789">
    <property type="entry name" value="Sig_transdc_resp-reg_receiver"/>
</dbReference>
<dbReference type="Gene3D" id="1.10.10.60">
    <property type="entry name" value="Homeodomain-like"/>
    <property type="match status" value="1"/>
</dbReference>
<dbReference type="SMART" id="SM00382">
    <property type="entry name" value="AAA"/>
    <property type="match status" value="1"/>
</dbReference>
<dbReference type="InterPro" id="IPR025944">
    <property type="entry name" value="Sigma_54_int_dom_CS"/>
</dbReference>
<dbReference type="SUPFAM" id="SSF52172">
    <property type="entry name" value="CheY-like"/>
    <property type="match status" value="1"/>
</dbReference>
<dbReference type="InterPro" id="IPR009057">
    <property type="entry name" value="Homeodomain-like_sf"/>
</dbReference>
<evidence type="ECO:0000256" key="1">
    <source>
        <dbReference type="ARBA" id="ARBA00022741"/>
    </source>
</evidence>
<evidence type="ECO:0000256" key="5">
    <source>
        <dbReference type="ARBA" id="ARBA00023159"/>
    </source>
</evidence>
<evidence type="ECO:0000256" key="6">
    <source>
        <dbReference type="ARBA" id="ARBA00023163"/>
    </source>
</evidence>
<dbReference type="PROSITE" id="PS00688">
    <property type="entry name" value="SIGMA54_INTERACT_3"/>
    <property type="match status" value="1"/>
</dbReference>
<dbReference type="GO" id="GO:0005524">
    <property type="term" value="F:ATP binding"/>
    <property type="evidence" value="ECO:0007669"/>
    <property type="project" value="UniProtKB-KW"/>
</dbReference>
<dbReference type="SUPFAM" id="SSF52540">
    <property type="entry name" value="P-loop containing nucleoside triphosphate hydrolases"/>
    <property type="match status" value="1"/>
</dbReference>
<evidence type="ECO:0000259" key="9">
    <source>
        <dbReference type="PROSITE" id="PS50110"/>
    </source>
</evidence>
<evidence type="ECO:0000259" key="8">
    <source>
        <dbReference type="PROSITE" id="PS50045"/>
    </source>
</evidence>
<keyword evidence="4" id="KW-0238">DNA-binding</keyword>
<dbReference type="InterPro" id="IPR002197">
    <property type="entry name" value="HTH_Fis"/>
</dbReference>
<dbReference type="PROSITE" id="PS50045">
    <property type="entry name" value="SIGMA54_INTERACT_4"/>
    <property type="match status" value="1"/>
</dbReference>
<dbReference type="PROSITE" id="PS50110">
    <property type="entry name" value="RESPONSE_REGULATORY"/>
    <property type="match status" value="1"/>
</dbReference>
<dbReference type="FunFam" id="1.10.8.60:FF:000014">
    <property type="entry name" value="DNA-binding transcriptional regulator NtrC"/>
    <property type="match status" value="1"/>
</dbReference>
<evidence type="ECO:0000313" key="10">
    <source>
        <dbReference type="EMBL" id="OGG45084.1"/>
    </source>
</evidence>
<dbReference type="InterPro" id="IPR027417">
    <property type="entry name" value="P-loop_NTPase"/>
</dbReference>
<dbReference type="GO" id="GO:0000160">
    <property type="term" value="P:phosphorelay signal transduction system"/>
    <property type="evidence" value="ECO:0007669"/>
    <property type="project" value="InterPro"/>
</dbReference>
<dbReference type="InterPro" id="IPR011006">
    <property type="entry name" value="CheY-like_superfamily"/>
</dbReference>
<dbReference type="AlphaFoldDB" id="A0A1F6C7F9"/>